<dbReference type="GO" id="GO:0070483">
    <property type="term" value="P:detection of hypoxia"/>
    <property type="evidence" value="ECO:0007669"/>
    <property type="project" value="UniProtKB-ARBA"/>
</dbReference>
<keyword evidence="4" id="KW-0479">Metal-binding</keyword>
<evidence type="ECO:0000256" key="3">
    <source>
        <dbReference type="ARBA" id="ARBA00013133"/>
    </source>
</evidence>
<feature type="compositionally biased region" description="Polar residues" evidence="8">
    <location>
        <begin position="22"/>
        <end position="39"/>
    </location>
</feature>
<accession>A0A2P2JRJ5</accession>
<dbReference type="PANTHER" id="PTHR22966">
    <property type="entry name" value="2-AMINOETHANETHIOL DIOXYGENASE"/>
    <property type="match status" value="1"/>
</dbReference>
<evidence type="ECO:0000256" key="5">
    <source>
        <dbReference type="ARBA" id="ARBA00023002"/>
    </source>
</evidence>
<reference evidence="9" key="1">
    <citation type="submission" date="2018-02" db="EMBL/GenBank/DDBJ databases">
        <title>Rhizophora mucronata_Transcriptome.</title>
        <authorList>
            <person name="Meera S.P."/>
            <person name="Sreeshan A."/>
            <person name="Augustine A."/>
        </authorList>
    </citation>
    <scope>NUCLEOTIDE SEQUENCE</scope>
    <source>
        <tissue evidence="9">Leaf</tissue>
    </source>
</reference>
<organism evidence="9">
    <name type="scientific">Rhizophora mucronata</name>
    <name type="common">Asiatic mangrove</name>
    <dbReference type="NCBI Taxonomy" id="61149"/>
    <lineage>
        <taxon>Eukaryota</taxon>
        <taxon>Viridiplantae</taxon>
        <taxon>Streptophyta</taxon>
        <taxon>Embryophyta</taxon>
        <taxon>Tracheophyta</taxon>
        <taxon>Spermatophyta</taxon>
        <taxon>Magnoliopsida</taxon>
        <taxon>eudicotyledons</taxon>
        <taxon>Gunneridae</taxon>
        <taxon>Pentapetalae</taxon>
        <taxon>rosids</taxon>
        <taxon>fabids</taxon>
        <taxon>Malpighiales</taxon>
        <taxon>Rhizophoraceae</taxon>
        <taxon>Rhizophora</taxon>
    </lineage>
</organism>
<keyword evidence="6" id="KW-0408">Iron</keyword>
<dbReference type="PANTHER" id="PTHR22966:SF1">
    <property type="entry name" value="PLANT CYSTEINE OXIDASE 1"/>
    <property type="match status" value="1"/>
</dbReference>
<dbReference type="Gene3D" id="2.60.120.10">
    <property type="entry name" value="Jelly Rolls"/>
    <property type="match status" value="1"/>
</dbReference>
<dbReference type="AlphaFoldDB" id="A0A2P2JRJ5"/>
<dbReference type="InterPro" id="IPR014710">
    <property type="entry name" value="RmlC-like_jellyroll"/>
</dbReference>
<proteinExistence type="inferred from homology"/>
<dbReference type="GO" id="GO:0046872">
    <property type="term" value="F:metal ion binding"/>
    <property type="evidence" value="ECO:0007669"/>
    <property type="project" value="UniProtKB-KW"/>
</dbReference>
<dbReference type="EC" id="1.13.11.20" evidence="3"/>
<name>A0A2P2JRJ5_RHIMU</name>
<evidence type="ECO:0000256" key="6">
    <source>
        <dbReference type="ARBA" id="ARBA00023004"/>
    </source>
</evidence>
<feature type="region of interest" description="Disordered" evidence="8">
    <location>
        <begin position="1"/>
        <end position="55"/>
    </location>
</feature>
<evidence type="ECO:0000313" key="9">
    <source>
        <dbReference type="EMBL" id="MBW96097.1"/>
    </source>
</evidence>
<dbReference type="InterPro" id="IPR012864">
    <property type="entry name" value="PCO/ADO"/>
</dbReference>
<feature type="compositionally biased region" description="Basic residues" evidence="8">
    <location>
        <begin position="40"/>
        <end position="52"/>
    </location>
</feature>
<dbReference type="Pfam" id="PF07847">
    <property type="entry name" value="PCO_ADO"/>
    <property type="match status" value="1"/>
</dbReference>
<evidence type="ECO:0000256" key="4">
    <source>
        <dbReference type="ARBA" id="ARBA00022723"/>
    </source>
</evidence>
<dbReference type="EMBL" id="GGEC01015614">
    <property type="protein sequence ID" value="MBW96097.1"/>
    <property type="molecule type" value="Transcribed_RNA"/>
</dbReference>
<comment type="cofactor">
    <cofactor evidence="1">
        <name>Fe(2+)</name>
        <dbReference type="ChEBI" id="CHEBI:29033"/>
    </cofactor>
</comment>
<evidence type="ECO:0000256" key="1">
    <source>
        <dbReference type="ARBA" id="ARBA00001954"/>
    </source>
</evidence>
<dbReference type="InterPro" id="IPR011051">
    <property type="entry name" value="RmlC_Cupin_sf"/>
</dbReference>
<dbReference type="SUPFAM" id="SSF51182">
    <property type="entry name" value="RmlC-like cupins"/>
    <property type="match status" value="1"/>
</dbReference>
<keyword evidence="5" id="KW-0560">Oxidoreductase</keyword>
<dbReference type="GO" id="GO:0017172">
    <property type="term" value="F:cysteine dioxygenase activity"/>
    <property type="evidence" value="ECO:0007669"/>
    <property type="project" value="UniProtKB-EC"/>
</dbReference>
<evidence type="ECO:0000256" key="7">
    <source>
        <dbReference type="ARBA" id="ARBA00024284"/>
    </source>
</evidence>
<comment type="catalytic activity">
    <reaction evidence="7">
        <text>L-cysteine + O2 = 3-sulfino-L-alanine + H(+)</text>
        <dbReference type="Rhea" id="RHEA:20441"/>
        <dbReference type="ChEBI" id="CHEBI:15378"/>
        <dbReference type="ChEBI" id="CHEBI:15379"/>
        <dbReference type="ChEBI" id="CHEBI:35235"/>
        <dbReference type="ChEBI" id="CHEBI:61085"/>
        <dbReference type="EC" id="1.13.11.20"/>
    </reaction>
    <physiologicalReaction direction="left-to-right" evidence="7">
        <dbReference type="Rhea" id="RHEA:20442"/>
    </physiologicalReaction>
</comment>
<evidence type="ECO:0000256" key="8">
    <source>
        <dbReference type="SAM" id="MobiDB-lite"/>
    </source>
</evidence>
<sequence length="273" mass="30390">MGTETNVGDNTVKGRSELVKQKGQTQNSSPNTRVNTTNSRGKKGRGRQRKKTVAMSPVQRLYDTCKEVFAHSGTGVVPCSENIEKLKAVLDDIKPIDFGLSPEMPYSRTQAIGYIRVRECEKFSIGIFRLPPSGVIPLHNHPGMTVFSKLLFGTMHIKSYDWVVDVPCTTSDLSNPSEVNQSGGPQSQVRQLNVLQPEFRLARVKVDSDFIAPCDTSILYPADGGNMHRFTAKTACAVLDVLGPPYNAEEDRHCTYYYDFPYSKFSGILMQSW</sequence>
<evidence type="ECO:0000256" key="2">
    <source>
        <dbReference type="ARBA" id="ARBA00006622"/>
    </source>
</evidence>
<comment type="similarity">
    <text evidence="2">Belongs to the cysteine dioxygenase family.</text>
</comment>
<protein>
    <recommendedName>
        <fullName evidence="3">cysteine dioxygenase</fullName>
        <ecNumber evidence="3">1.13.11.20</ecNumber>
    </recommendedName>
</protein>
<dbReference type="CDD" id="cd20289">
    <property type="entry name" value="cupin_ADO"/>
    <property type="match status" value="1"/>
</dbReference>